<feature type="transmembrane region" description="Helical" evidence="1">
    <location>
        <begin position="6"/>
        <end position="28"/>
    </location>
</feature>
<dbReference type="Proteomes" id="UP000280104">
    <property type="component" value="Chromosome II"/>
</dbReference>
<keyword evidence="1" id="KW-1133">Transmembrane helix</keyword>
<protein>
    <submittedName>
        <fullName evidence="2">Uncharacterized protein</fullName>
    </submittedName>
</protein>
<accession>A0A7H4LCZ4</accession>
<proteinExistence type="predicted"/>
<organism evidence="2 3">
    <name type="scientific">Triticum aestivum</name>
    <name type="common">Wheat</name>
    <dbReference type="NCBI Taxonomy" id="4565"/>
    <lineage>
        <taxon>Eukaryota</taxon>
        <taxon>Viridiplantae</taxon>
        <taxon>Streptophyta</taxon>
        <taxon>Embryophyta</taxon>
        <taxon>Tracheophyta</taxon>
        <taxon>Spermatophyta</taxon>
        <taxon>Magnoliopsida</taxon>
        <taxon>Liliopsida</taxon>
        <taxon>Poales</taxon>
        <taxon>Poaceae</taxon>
        <taxon>BOP clade</taxon>
        <taxon>Pooideae</taxon>
        <taxon>Triticodae</taxon>
        <taxon>Triticeae</taxon>
        <taxon>Triticinae</taxon>
        <taxon>Triticum</taxon>
    </lineage>
</organism>
<evidence type="ECO:0000313" key="2">
    <source>
        <dbReference type="EMBL" id="SPT16482.1"/>
    </source>
</evidence>
<evidence type="ECO:0000313" key="3">
    <source>
        <dbReference type="Proteomes" id="UP000280104"/>
    </source>
</evidence>
<keyword evidence="1" id="KW-0812">Transmembrane</keyword>
<dbReference type="AlphaFoldDB" id="A0A7H4LCZ4"/>
<gene>
    <name evidence="2" type="ORF">CAMPLR22A2D_LOCUS1081</name>
</gene>
<name>A0A7H4LCZ4_WHEAT</name>
<sequence length="87" mass="9418">MAAEALFVAIGSYAFGALSAAGGLLYAIKAYKNYRAMREEVKICAACGEEVKIILSEEHIEEHRVDQARGNEGDPTLCGVDDALLLW</sequence>
<reference evidence="2 3" key="1">
    <citation type="submission" date="2018-05" db="EMBL/GenBank/DDBJ databases">
        <authorList>
            <person name="Thind KAUR A."/>
        </authorList>
    </citation>
    <scope>NUCLEOTIDE SEQUENCE [LARGE SCALE GENOMIC DNA]</scope>
</reference>
<keyword evidence="1" id="KW-0472">Membrane</keyword>
<evidence type="ECO:0000256" key="1">
    <source>
        <dbReference type="SAM" id="Phobius"/>
    </source>
</evidence>
<dbReference type="EMBL" id="LS480641">
    <property type="protein sequence ID" value="SPT16482.1"/>
    <property type="molecule type" value="Genomic_DNA"/>
</dbReference>